<evidence type="ECO:0000313" key="2">
    <source>
        <dbReference type="Proteomes" id="UP000887565"/>
    </source>
</evidence>
<evidence type="ECO:0000256" key="1">
    <source>
        <dbReference type="SAM" id="SignalP"/>
    </source>
</evidence>
<feature type="chain" id="PRO_5037862492" evidence="1">
    <location>
        <begin position="21"/>
        <end position="212"/>
    </location>
</feature>
<feature type="signal peptide" evidence="1">
    <location>
        <begin position="1"/>
        <end position="20"/>
    </location>
</feature>
<proteinExistence type="predicted"/>
<accession>A0A915IM92</accession>
<protein>
    <submittedName>
        <fullName evidence="3">Uncharacterized protein</fullName>
    </submittedName>
</protein>
<name>A0A915IM92_ROMCU</name>
<sequence length="212" mass="24013">MLLVVQTVAVLAKMLGVLMAADKAQEMIRNALTGEDQQTYETFALMNQTLPLIEDFFGQLPIEDLTLLVVKPFILGGAYFVAKTIVQQNHRSDSLLYEMILRIKIHDDAIEKSSSVHKQDTVSIQEHLTVNPAFKVNGPLVDLEKVIGLIRRKLPFGLNYDKSNDGPVWKIIYRDNYPKLAIDVYENWFAIENLKSFSNLAASKALFLDQDE</sequence>
<keyword evidence="1" id="KW-0732">Signal</keyword>
<dbReference type="WBParaSite" id="nRc.2.0.1.t14583-RA">
    <property type="protein sequence ID" value="nRc.2.0.1.t14583-RA"/>
    <property type="gene ID" value="nRc.2.0.1.g14583"/>
</dbReference>
<keyword evidence="2" id="KW-1185">Reference proteome</keyword>
<dbReference type="AlphaFoldDB" id="A0A915IM92"/>
<reference evidence="3" key="1">
    <citation type="submission" date="2022-11" db="UniProtKB">
        <authorList>
            <consortium name="WormBaseParasite"/>
        </authorList>
    </citation>
    <scope>IDENTIFICATION</scope>
</reference>
<organism evidence="2 3">
    <name type="scientific">Romanomermis culicivorax</name>
    <name type="common">Nematode worm</name>
    <dbReference type="NCBI Taxonomy" id="13658"/>
    <lineage>
        <taxon>Eukaryota</taxon>
        <taxon>Metazoa</taxon>
        <taxon>Ecdysozoa</taxon>
        <taxon>Nematoda</taxon>
        <taxon>Enoplea</taxon>
        <taxon>Dorylaimia</taxon>
        <taxon>Mermithida</taxon>
        <taxon>Mermithoidea</taxon>
        <taxon>Mermithidae</taxon>
        <taxon>Romanomermis</taxon>
    </lineage>
</organism>
<dbReference type="Proteomes" id="UP000887565">
    <property type="component" value="Unplaced"/>
</dbReference>
<evidence type="ECO:0000313" key="3">
    <source>
        <dbReference type="WBParaSite" id="nRc.2.0.1.t14583-RA"/>
    </source>
</evidence>